<evidence type="ECO:0000259" key="8">
    <source>
        <dbReference type="PROSITE" id="PS50110"/>
    </source>
</evidence>
<dbReference type="PANTHER" id="PTHR48111">
    <property type="entry name" value="REGULATOR OF RPOS"/>
    <property type="match status" value="1"/>
</dbReference>
<proteinExistence type="predicted"/>
<dbReference type="SMART" id="SM00862">
    <property type="entry name" value="Trans_reg_C"/>
    <property type="match status" value="1"/>
</dbReference>
<keyword evidence="1 6" id="KW-0597">Phosphoprotein</keyword>
<dbReference type="CDD" id="cd00383">
    <property type="entry name" value="trans_reg_C"/>
    <property type="match status" value="1"/>
</dbReference>
<accession>A0A402BAV1</accession>
<dbReference type="SMART" id="SM00448">
    <property type="entry name" value="REC"/>
    <property type="match status" value="1"/>
</dbReference>
<dbReference type="GO" id="GO:0006355">
    <property type="term" value="P:regulation of DNA-templated transcription"/>
    <property type="evidence" value="ECO:0007669"/>
    <property type="project" value="InterPro"/>
</dbReference>
<evidence type="ECO:0000256" key="6">
    <source>
        <dbReference type="PROSITE-ProRule" id="PRU00169"/>
    </source>
</evidence>
<keyword evidence="4 7" id="KW-0238">DNA-binding</keyword>
<feature type="domain" description="Response regulatory" evidence="8">
    <location>
        <begin position="23"/>
        <end position="136"/>
    </location>
</feature>
<dbReference type="FunFam" id="3.40.50.2300:FF:000001">
    <property type="entry name" value="DNA-binding response regulator PhoB"/>
    <property type="match status" value="1"/>
</dbReference>
<dbReference type="InterPro" id="IPR036388">
    <property type="entry name" value="WH-like_DNA-bd_sf"/>
</dbReference>
<evidence type="ECO:0000256" key="2">
    <source>
        <dbReference type="ARBA" id="ARBA00023012"/>
    </source>
</evidence>
<comment type="caution">
    <text evidence="10">The sequence shown here is derived from an EMBL/GenBank/DDBJ whole genome shotgun (WGS) entry which is preliminary data.</text>
</comment>
<evidence type="ECO:0000256" key="7">
    <source>
        <dbReference type="PROSITE-ProRule" id="PRU01091"/>
    </source>
</evidence>
<evidence type="ECO:0000313" key="11">
    <source>
        <dbReference type="Proteomes" id="UP000287171"/>
    </source>
</evidence>
<dbReference type="SUPFAM" id="SSF52172">
    <property type="entry name" value="CheY-like"/>
    <property type="match status" value="1"/>
</dbReference>
<dbReference type="PROSITE" id="PS51755">
    <property type="entry name" value="OMPR_PHOB"/>
    <property type="match status" value="1"/>
</dbReference>
<dbReference type="InterPro" id="IPR039420">
    <property type="entry name" value="WalR-like"/>
</dbReference>
<evidence type="ECO:0000256" key="3">
    <source>
        <dbReference type="ARBA" id="ARBA00023015"/>
    </source>
</evidence>
<evidence type="ECO:0000313" key="10">
    <source>
        <dbReference type="EMBL" id="GCE28533.1"/>
    </source>
</evidence>
<evidence type="ECO:0000256" key="5">
    <source>
        <dbReference type="ARBA" id="ARBA00023163"/>
    </source>
</evidence>
<dbReference type="GO" id="GO:0005829">
    <property type="term" value="C:cytosol"/>
    <property type="evidence" value="ECO:0007669"/>
    <property type="project" value="TreeGrafter"/>
</dbReference>
<dbReference type="Pfam" id="PF00486">
    <property type="entry name" value="Trans_reg_C"/>
    <property type="match status" value="1"/>
</dbReference>
<feature type="domain" description="OmpR/PhoB-type" evidence="9">
    <location>
        <begin position="148"/>
        <end position="247"/>
    </location>
</feature>
<protein>
    <submittedName>
        <fullName evidence="10">DNA-binding response regulator</fullName>
    </submittedName>
</protein>
<keyword evidence="5" id="KW-0804">Transcription</keyword>
<dbReference type="PANTHER" id="PTHR48111:SF2">
    <property type="entry name" value="RESPONSE REGULATOR SAER"/>
    <property type="match status" value="1"/>
</dbReference>
<name>A0A402BAV1_9CHLR</name>
<evidence type="ECO:0000256" key="1">
    <source>
        <dbReference type="ARBA" id="ARBA00022553"/>
    </source>
</evidence>
<dbReference type="GO" id="GO:0032993">
    <property type="term" value="C:protein-DNA complex"/>
    <property type="evidence" value="ECO:0007669"/>
    <property type="project" value="TreeGrafter"/>
</dbReference>
<feature type="modified residue" description="4-aspartylphosphate" evidence="6">
    <location>
        <position position="72"/>
    </location>
</feature>
<keyword evidence="2" id="KW-0902">Two-component regulatory system</keyword>
<dbReference type="PROSITE" id="PS50110">
    <property type="entry name" value="RESPONSE_REGULATORY"/>
    <property type="match status" value="1"/>
</dbReference>
<organism evidence="10 11">
    <name type="scientific">Dictyobacter alpinus</name>
    <dbReference type="NCBI Taxonomy" id="2014873"/>
    <lineage>
        <taxon>Bacteria</taxon>
        <taxon>Bacillati</taxon>
        <taxon>Chloroflexota</taxon>
        <taxon>Ktedonobacteria</taxon>
        <taxon>Ktedonobacterales</taxon>
        <taxon>Dictyobacteraceae</taxon>
        <taxon>Dictyobacter</taxon>
    </lineage>
</organism>
<dbReference type="Gene3D" id="1.10.10.10">
    <property type="entry name" value="Winged helix-like DNA-binding domain superfamily/Winged helix DNA-binding domain"/>
    <property type="match status" value="1"/>
</dbReference>
<reference evidence="11" key="1">
    <citation type="submission" date="2018-12" db="EMBL/GenBank/DDBJ databases">
        <title>Tengunoibacter tsumagoiensis gen. nov., sp. nov., Dictyobacter kobayashii sp. nov., D. alpinus sp. nov., and D. joshuensis sp. nov. and description of Dictyobacteraceae fam. nov. within the order Ktedonobacterales isolated from Tengu-no-mugimeshi.</title>
        <authorList>
            <person name="Wang C.M."/>
            <person name="Zheng Y."/>
            <person name="Sakai Y."/>
            <person name="Toyoda A."/>
            <person name="Minakuchi Y."/>
            <person name="Abe K."/>
            <person name="Yokota A."/>
            <person name="Yabe S."/>
        </authorList>
    </citation>
    <scope>NUCLEOTIDE SEQUENCE [LARGE SCALE GENOMIC DNA]</scope>
    <source>
        <strain evidence="11">Uno16</strain>
    </source>
</reference>
<dbReference type="CDD" id="cd17574">
    <property type="entry name" value="REC_OmpR"/>
    <property type="match status" value="1"/>
</dbReference>
<dbReference type="EMBL" id="BIFT01000001">
    <property type="protein sequence ID" value="GCE28533.1"/>
    <property type="molecule type" value="Genomic_DNA"/>
</dbReference>
<keyword evidence="11" id="KW-1185">Reference proteome</keyword>
<dbReference type="Gene3D" id="3.40.50.2300">
    <property type="match status" value="1"/>
</dbReference>
<dbReference type="GO" id="GO:0000156">
    <property type="term" value="F:phosphorelay response regulator activity"/>
    <property type="evidence" value="ECO:0007669"/>
    <property type="project" value="TreeGrafter"/>
</dbReference>
<keyword evidence="3" id="KW-0805">Transcription regulation</keyword>
<dbReference type="Pfam" id="PF00072">
    <property type="entry name" value="Response_reg"/>
    <property type="match status" value="1"/>
</dbReference>
<dbReference type="FunFam" id="1.10.10.10:FF:000018">
    <property type="entry name" value="DNA-binding response regulator ResD"/>
    <property type="match status" value="1"/>
</dbReference>
<gene>
    <name evidence="10" type="ORF">KDA_40170</name>
</gene>
<dbReference type="AlphaFoldDB" id="A0A402BAV1"/>
<dbReference type="InterPro" id="IPR001789">
    <property type="entry name" value="Sig_transdc_resp-reg_receiver"/>
</dbReference>
<dbReference type="GO" id="GO:0000976">
    <property type="term" value="F:transcription cis-regulatory region binding"/>
    <property type="evidence" value="ECO:0007669"/>
    <property type="project" value="TreeGrafter"/>
</dbReference>
<sequence length="251" mass="29275">MQKRKKGAEHLKVSSLNEEAKGSILIVDDENDIVQFIRDALEDEGYSVHSAFNGKQALQIAQQKKIDLVILDIMLPGHDGFSVCTRLREEWDIPILFLSAKQSDTDKIQGFRVGADDYVMKPFSIRELIARVEAHLRRHHRVKQSDHAMQLRYGELTIDLRAYEVRYKNQSLSLTRKEFEIVQMLALHPQQVFSRDIIYDRIWGMDSLGSNETVTEHIRRIRRKFTQYDPPTEYIVTVWGVGYKWERSASL</sequence>
<feature type="DNA-binding region" description="OmpR/PhoB-type" evidence="7">
    <location>
        <begin position="148"/>
        <end position="247"/>
    </location>
</feature>
<dbReference type="Proteomes" id="UP000287171">
    <property type="component" value="Unassembled WGS sequence"/>
</dbReference>
<evidence type="ECO:0000259" key="9">
    <source>
        <dbReference type="PROSITE" id="PS51755"/>
    </source>
</evidence>
<dbReference type="InterPro" id="IPR001867">
    <property type="entry name" value="OmpR/PhoB-type_DNA-bd"/>
</dbReference>
<evidence type="ECO:0000256" key="4">
    <source>
        <dbReference type="ARBA" id="ARBA00023125"/>
    </source>
</evidence>
<dbReference type="Gene3D" id="6.10.250.690">
    <property type="match status" value="1"/>
</dbReference>
<dbReference type="InterPro" id="IPR011006">
    <property type="entry name" value="CheY-like_superfamily"/>
</dbReference>